<name>A0A3P7NYS6_CYLGO</name>
<gene>
    <name evidence="2" type="ORF">CGOC_LOCUS12839</name>
</gene>
<proteinExistence type="predicted"/>
<dbReference type="EMBL" id="UYRV01126148">
    <property type="protein sequence ID" value="VDN35121.1"/>
    <property type="molecule type" value="Genomic_DNA"/>
</dbReference>
<dbReference type="OrthoDB" id="434393at2759"/>
<evidence type="ECO:0000256" key="1">
    <source>
        <dbReference type="SAM" id="MobiDB-lite"/>
    </source>
</evidence>
<protein>
    <submittedName>
        <fullName evidence="2">Uncharacterized protein</fullName>
    </submittedName>
</protein>
<reference evidence="2 3" key="1">
    <citation type="submission" date="2018-11" db="EMBL/GenBank/DDBJ databases">
        <authorList>
            <consortium name="Pathogen Informatics"/>
        </authorList>
    </citation>
    <scope>NUCLEOTIDE SEQUENCE [LARGE SCALE GENOMIC DNA]</scope>
</reference>
<organism evidence="2 3">
    <name type="scientific">Cylicostephanus goldi</name>
    <name type="common">Nematode worm</name>
    <dbReference type="NCBI Taxonomy" id="71465"/>
    <lineage>
        <taxon>Eukaryota</taxon>
        <taxon>Metazoa</taxon>
        <taxon>Ecdysozoa</taxon>
        <taxon>Nematoda</taxon>
        <taxon>Chromadorea</taxon>
        <taxon>Rhabditida</taxon>
        <taxon>Rhabditina</taxon>
        <taxon>Rhabditomorpha</taxon>
        <taxon>Strongyloidea</taxon>
        <taxon>Strongylidae</taxon>
        <taxon>Cylicostephanus</taxon>
    </lineage>
</organism>
<feature type="compositionally biased region" description="Polar residues" evidence="1">
    <location>
        <begin position="93"/>
        <end position="102"/>
    </location>
</feature>
<dbReference type="AlphaFoldDB" id="A0A3P7NYS6"/>
<evidence type="ECO:0000313" key="2">
    <source>
        <dbReference type="EMBL" id="VDN35121.1"/>
    </source>
</evidence>
<dbReference type="Proteomes" id="UP000271889">
    <property type="component" value="Unassembled WGS sequence"/>
</dbReference>
<evidence type="ECO:0000313" key="3">
    <source>
        <dbReference type="Proteomes" id="UP000271889"/>
    </source>
</evidence>
<keyword evidence="3" id="KW-1185">Reference proteome</keyword>
<sequence>MGSRYIPGLGIFKKFYFLPIPDPNEQPVTRVPEQDEDDYVPLLIDGIDNNKVDWHLDYDKVRELVGDVVDDMQEFEEHPETEASVAYTDGEQDAQQQEQVCV</sequence>
<feature type="region of interest" description="Disordered" evidence="1">
    <location>
        <begin position="75"/>
        <end position="102"/>
    </location>
</feature>
<accession>A0A3P7NYS6</accession>